<gene>
    <name evidence="7" type="ORF">ERS852470_00326</name>
</gene>
<accession>A0A173YBK7</accession>
<dbReference type="RefSeq" id="WP_042399405.1">
    <property type="nucleotide sequence ID" value="NZ_CYYT01000058.1"/>
</dbReference>
<organism evidence="7 8">
    <name type="scientific">Clostridium disporicum</name>
    <dbReference type="NCBI Taxonomy" id="84024"/>
    <lineage>
        <taxon>Bacteria</taxon>
        <taxon>Bacillati</taxon>
        <taxon>Bacillota</taxon>
        <taxon>Clostridia</taxon>
        <taxon>Eubacteriales</taxon>
        <taxon>Clostridiaceae</taxon>
        <taxon>Clostridium</taxon>
    </lineage>
</organism>
<dbReference type="Pfam" id="PF02653">
    <property type="entry name" value="BPD_transp_2"/>
    <property type="match status" value="1"/>
</dbReference>
<evidence type="ECO:0000256" key="1">
    <source>
        <dbReference type="ARBA" id="ARBA00004651"/>
    </source>
</evidence>
<proteinExistence type="predicted"/>
<keyword evidence="5 6" id="KW-0472">Membrane</keyword>
<protein>
    <submittedName>
        <fullName evidence="7">Inner-membrane translocator</fullName>
    </submittedName>
</protein>
<dbReference type="EMBL" id="CYZV01000002">
    <property type="protein sequence ID" value="CUN61209.1"/>
    <property type="molecule type" value="Genomic_DNA"/>
</dbReference>
<comment type="subcellular location">
    <subcellularLocation>
        <location evidence="1">Cell membrane</location>
        <topology evidence="1">Multi-pass membrane protein</topology>
    </subcellularLocation>
</comment>
<feature type="transmembrane region" description="Helical" evidence="6">
    <location>
        <begin position="276"/>
        <end position="294"/>
    </location>
</feature>
<evidence type="ECO:0000256" key="5">
    <source>
        <dbReference type="ARBA" id="ARBA00023136"/>
    </source>
</evidence>
<dbReference type="CDD" id="cd06580">
    <property type="entry name" value="TM_PBP1_transp_TpRbsC_like"/>
    <property type="match status" value="1"/>
</dbReference>
<sequence length="305" mass="32803">MELSIDYLAVVANSTLRMMTPILLVTLAAAICTKVRIFNIAMEGTMLTGAFFSIVANYYTHNVFLSVLAGAISGMIVSAIVGFCIIKLKASPVVVGMATNTMMGGVTTYLLYIIFKTKGVFTDTSLVSLPKIDLPIIKDIPILGTIFSGLTIIDYLAFILAIGMYIFLYKTVLGYRLRAVGINKEAARSLGTPVEKYQFLTISLSGILCGLGGVLLSMGTVTLFMQNMTSGRGYIAMAANNLGKSHPIGVLLSSLFFGFSQAAGNVLQNTSLKTQITASIPYVATIVALILFSIQTKRNKKKRIK</sequence>
<dbReference type="InterPro" id="IPR001851">
    <property type="entry name" value="ABC_transp_permease"/>
</dbReference>
<name>A0A173YBK7_9CLOT</name>
<evidence type="ECO:0000256" key="6">
    <source>
        <dbReference type="SAM" id="Phobius"/>
    </source>
</evidence>
<keyword evidence="2" id="KW-1003">Cell membrane</keyword>
<evidence type="ECO:0000256" key="2">
    <source>
        <dbReference type="ARBA" id="ARBA00022475"/>
    </source>
</evidence>
<feature type="transmembrane region" description="Helical" evidence="6">
    <location>
        <begin position="37"/>
        <end position="56"/>
    </location>
</feature>
<feature type="transmembrane region" description="Helical" evidence="6">
    <location>
        <begin position="94"/>
        <end position="115"/>
    </location>
</feature>
<evidence type="ECO:0000313" key="8">
    <source>
        <dbReference type="Proteomes" id="UP000095558"/>
    </source>
</evidence>
<dbReference type="PANTHER" id="PTHR43370">
    <property type="entry name" value="SUGAR ABC TRANSPORTER INTEGRAL MEMBRANE PROTEIN-RELATED"/>
    <property type="match status" value="1"/>
</dbReference>
<keyword evidence="4 6" id="KW-1133">Transmembrane helix</keyword>
<dbReference type="AlphaFoldDB" id="A0A173YBK7"/>
<dbReference type="GO" id="GO:0005886">
    <property type="term" value="C:plasma membrane"/>
    <property type="evidence" value="ECO:0007669"/>
    <property type="project" value="UniProtKB-SubCell"/>
</dbReference>
<feature type="transmembrane region" description="Helical" evidence="6">
    <location>
        <begin position="63"/>
        <end position="88"/>
    </location>
</feature>
<evidence type="ECO:0000256" key="4">
    <source>
        <dbReference type="ARBA" id="ARBA00022989"/>
    </source>
</evidence>
<dbReference type="PANTHER" id="PTHR43370:SF1">
    <property type="entry name" value="GUANOSINE ABC TRANSPORTER PERMEASE PROTEIN NUPQ"/>
    <property type="match status" value="1"/>
</dbReference>
<dbReference type="Proteomes" id="UP000095558">
    <property type="component" value="Unassembled WGS sequence"/>
</dbReference>
<evidence type="ECO:0000256" key="3">
    <source>
        <dbReference type="ARBA" id="ARBA00022692"/>
    </source>
</evidence>
<feature type="transmembrane region" description="Helical" evidence="6">
    <location>
        <begin position="140"/>
        <end position="168"/>
    </location>
</feature>
<keyword evidence="3 6" id="KW-0812">Transmembrane</keyword>
<dbReference type="OrthoDB" id="9792579at2"/>
<dbReference type="GO" id="GO:0022857">
    <property type="term" value="F:transmembrane transporter activity"/>
    <property type="evidence" value="ECO:0007669"/>
    <property type="project" value="InterPro"/>
</dbReference>
<dbReference type="GeneID" id="83012316"/>
<reference evidence="7 8" key="1">
    <citation type="submission" date="2015-09" db="EMBL/GenBank/DDBJ databases">
        <authorList>
            <consortium name="Pathogen Informatics"/>
        </authorList>
    </citation>
    <scope>NUCLEOTIDE SEQUENCE [LARGE SCALE GENOMIC DNA]</scope>
    <source>
        <strain evidence="7 8">2789STDY5834855</strain>
    </source>
</reference>
<feature type="transmembrane region" description="Helical" evidence="6">
    <location>
        <begin position="7"/>
        <end position="31"/>
    </location>
</feature>
<evidence type="ECO:0000313" key="7">
    <source>
        <dbReference type="EMBL" id="CUN61209.1"/>
    </source>
</evidence>
<feature type="transmembrane region" description="Helical" evidence="6">
    <location>
        <begin position="199"/>
        <end position="225"/>
    </location>
</feature>